<dbReference type="EMBL" id="REGN01002291">
    <property type="protein sequence ID" value="RNA29039.1"/>
    <property type="molecule type" value="Genomic_DNA"/>
</dbReference>
<evidence type="ECO:0000313" key="1">
    <source>
        <dbReference type="EMBL" id="RNA29039.1"/>
    </source>
</evidence>
<evidence type="ECO:0000313" key="2">
    <source>
        <dbReference type="Proteomes" id="UP000276133"/>
    </source>
</evidence>
<keyword evidence="2" id="KW-1185">Reference proteome</keyword>
<protein>
    <submittedName>
        <fullName evidence="1">Uncharacterized protein</fullName>
    </submittedName>
</protein>
<dbReference type="AlphaFoldDB" id="A0A3M7S050"/>
<reference evidence="1 2" key="1">
    <citation type="journal article" date="2018" name="Sci. Rep.">
        <title>Genomic signatures of local adaptation to the degree of environmental predictability in rotifers.</title>
        <authorList>
            <person name="Franch-Gras L."/>
            <person name="Hahn C."/>
            <person name="Garcia-Roger E.M."/>
            <person name="Carmona M.J."/>
            <person name="Serra M."/>
            <person name="Gomez A."/>
        </authorList>
    </citation>
    <scope>NUCLEOTIDE SEQUENCE [LARGE SCALE GENOMIC DNA]</scope>
    <source>
        <strain evidence="1">HYR1</strain>
    </source>
</reference>
<dbReference type="Proteomes" id="UP000276133">
    <property type="component" value="Unassembled WGS sequence"/>
</dbReference>
<gene>
    <name evidence="1" type="ORF">BpHYR1_031239</name>
</gene>
<comment type="caution">
    <text evidence="1">The sequence shown here is derived from an EMBL/GenBank/DDBJ whole genome shotgun (WGS) entry which is preliminary data.</text>
</comment>
<accession>A0A3M7S050</accession>
<proteinExistence type="predicted"/>
<name>A0A3M7S050_BRAPC</name>
<sequence>MIGRRGAIASQTSFGGQLARQLQGKRRPSRMNPFGDCGRRKAVSAQILRRYFGQIEHRLSQAFLLHFGHHLQVGKVLVDVGLVFGQVVAVVRIGQVGRRAGQSVNRCRLLVHTRFFGLDNCGVFGIGANAVLASALNKLVMHGLHSYYPQRPIPDS</sequence>
<organism evidence="1 2">
    <name type="scientific">Brachionus plicatilis</name>
    <name type="common">Marine rotifer</name>
    <name type="synonym">Brachionus muelleri</name>
    <dbReference type="NCBI Taxonomy" id="10195"/>
    <lineage>
        <taxon>Eukaryota</taxon>
        <taxon>Metazoa</taxon>
        <taxon>Spiralia</taxon>
        <taxon>Gnathifera</taxon>
        <taxon>Rotifera</taxon>
        <taxon>Eurotatoria</taxon>
        <taxon>Monogononta</taxon>
        <taxon>Pseudotrocha</taxon>
        <taxon>Ploima</taxon>
        <taxon>Brachionidae</taxon>
        <taxon>Brachionus</taxon>
    </lineage>
</organism>